<proteinExistence type="predicted"/>
<sequence length="33" mass="3760">MSTLEKIQTFIILAAVIFGVILGQFNMIHMYSE</sequence>
<keyword evidence="1" id="KW-0472">Membrane</keyword>
<keyword evidence="1" id="KW-0812">Transmembrane</keyword>
<name>A0A4U3A895_BACMY</name>
<evidence type="ECO:0000313" key="2">
    <source>
        <dbReference type="EMBL" id="TKI83925.1"/>
    </source>
</evidence>
<dbReference type="AlphaFoldDB" id="A0A4U3A895"/>
<dbReference type="Proteomes" id="UP000305524">
    <property type="component" value="Unassembled WGS sequence"/>
</dbReference>
<feature type="non-terminal residue" evidence="2">
    <location>
        <position position="33"/>
    </location>
</feature>
<feature type="transmembrane region" description="Helical" evidence="1">
    <location>
        <begin position="7"/>
        <end position="28"/>
    </location>
</feature>
<keyword evidence="1" id="KW-1133">Transmembrane helix</keyword>
<protein>
    <submittedName>
        <fullName evidence="2">Arsenic resistance protein</fullName>
    </submittedName>
</protein>
<evidence type="ECO:0000313" key="3">
    <source>
        <dbReference type="Proteomes" id="UP000305524"/>
    </source>
</evidence>
<dbReference type="EMBL" id="SZOD01000365">
    <property type="protein sequence ID" value="TKI83925.1"/>
    <property type="molecule type" value="Genomic_DNA"/>
</dbReference>
<accession>A0A4U3A895</accession>
<evidence type="ECO:0000256" key="1">
    <source>
        <dbReference type="SAM" id="Phobius"/>
    </source>
</evidence>
<gene>
    <name evidence="2" type="ORF">FC701_15805</name>
</gene>
<comment type="caution">
    <text evidence="2">The sequence shown here is derived from an EMBL/GenBank/DDBJ whole genome shotgun (WGS) entry which is preliminary data.</text>
</comment>
<organism evidence="2 3">
    <name type="scientific">Bacillus mycoides</name>
    <dbReference type="NCBI Taxonomy" id="1405"/>
    <lineage>
        <taxon>Bacteria</taxon>
        <taxon>Bacillati</taxon>
        <taxon>Bacillota</taxon>
        <taxon>Bacilli</taxon>
        <taxon>Bacillales</taxon>
        <taxon>Bacillaceae</taxon>
        <taxon>Bacillus</taxon>
        <taxon>Bacillus cereus group</taxon>
    </lineage>
</organism>
<reference evidence="2 3" key="1">
    <citation type="journal article" date="2019" name="Environ. Microbiol.">
        <title>An active ?-lactamase is a part of an orchestrated cell wall stress resistance network of Bacillus subtilis and related rhizosphere species.</title>
        <authorList>
            <person name="Bucher T."/>
            <person name="Keren-Paz A."/>
            <person name="Hausser J."/>
            <person name="Olender T."/>
            <person name="Cytryn E."/>
            <person name="Kolodkin-Gal I."/>
        </authorList>
    </citation>
    <scope>NUCLEOTIDE SEQUENCE [LARGE SCALE GENOMIC DNA]</scope>
    <source>
        <strain evidence="2 3">I186</strain>
    </source>
</reference>